<dbReference type="InterPro" id="IPR029068">
    <property type="entry name" value="Glyas_Bleomycin-R_OHBP_Dase"/>
</dbReference>
<dbReference type="CDD" id="cd07250">
    <property type="entry name" value="HPPD_C_like"/>
    <property type="match status" value="1"/>
</dbReference>
<evidence type="ECO:0000313" key="7">
    <source>
        <dbReference type="EMBL" id="ACK70239.1"/>
    </source>
</evidence>
<sequence>MIEIDHVHFYVNNRVKLRNFLTQKLGFSLIYQKINNDTCTEIVGNNLIFFVISSALNYTSPVAHYLNSHPSGVADVAFRVSDLNAFINRSDVTVLVPPQECFFTGGYLKWATIKGWDSLSHTLIEKTNFTSSYYLFCEPQLTTPINFFNPSSENNYSPLVGIDHLVLNVPRGDLEKAVNWYQNLFNFQVHQTFTIQTKYSGLFSKVLRSPDCKINFNINEPTSANSQIQEFLEANRGAGIQHIALQSTNLLQIIKHLRYLGVSFLSTPKTYYTQLKQQGRYGELASITEQEWEALETAQILVDWAKKKPQSLLLQIFTEPIFDEPTFFFEFIERRSSAQGFGEGNFRALFEAIEKDQMKRDKL</sequence>
<dbReference type="CDD" id="cd08342">
    <property type="entry name" value="HPPD_N_like"/>
    <property type="match status" value="1"/>
</dbReference>
<dbReference type="KEGG" id="cyc:PCC7424_1807"/>
<dbReference type="Pfam" id="PF00903">
    <property type="entry name" value="Glyoxalase"/>
    <property type="match status" value="1"/>
</dbReference>
<dbReference type="eggNOG" id="COG3185">
    <property type="taxonomic scope" value="Bacteria"/>
</dbReference>
<dbReference type="PROSITE" id="PS51819">
    <property type="entry name" value="VOC"/>
    <property type="match status" value="2"/>
</dbReference>
<evidence type="ECO:0000256" key="3">
    <source>
        <dbReference type="ARBA" id="ARBA00022737"/>
    </source>
</evidence>
<comment type="similarity">
    <text evidence="1">Belongs to the 4HPPD family.</text>
</comment>
<keyword evidence="4 5" id="KW-0408">Iron</keyword>
<dbReference type="EC" id="1.13.11.27" evidence="7"/>
<dbReference type="InterPro" id="IPR005956">
    <property type="entry name" value="4OHPhenylPyrv_dOase"/>
</dbReference>
<organism evidence="7 8">
    <name type="scientific">Gloeothece citriformis (strain PCC 7424)</name>
    <name type="common">Cyanothece sp. (strain PCC 7424)</name>
    <dbReference type="NCBI Taxonomy" id="65393"/>
    <lineage>
        <taxon>Bacteria</taxon>
        <taxon>Bacillati</taxon>
        <taxon>Cyanobacteriota</taxon>
        <taxon>Cyanophyceae</taxon>
        <taxon>Oscillatoriophycideae</taxon>
        <taxon>Chroococcales</taxon>
        <taxon>Aphanothecaceae</taxon>
        <taxon>Gloeothece</taxon>
        <taxon>Gloeothece citriformis</taxon>
    </lineage>
</organism>
<dbReference type="RefSeq" id="WP_012599182.1">
    <property type="nucleotide sequence ID" value="NC_011729.1"/>
</dbReference>
<dbReference type="GO" id="GO:0003868">
    <property type="term" value="F:4-hydroxyphenylpyruvate dioxygenase activity"/>
    <property type="evidence" value="ECO:0007669"/>
    <property type="project" value="UniProtKB-EC"/>
</dbReference>
<dbReference type="InterPro" id="IPR041736">
    <property type="entry name" value="4OHPhenylPyrv_dOase_N"/>
</dbReference>
<feature type="domain" description="VOC" evidence="6">
    <location>
        <begin position="161"/>
        <end position="297"/>
    </location>
</feature>
<feature type="binding site" evidence="5">
    <location>
        <position position="242"/>
    </location>
    <ligand>
        <name>Fe cation</name>
        <dbReference type="ChEBI" id="CHEBI:24875"/>
    </ligand>
</feature>
<dbReference type="PIRSF" id="PIRSF009283">
    <property type="entry name" value="HPP_dOase"/>
    <property type="match status" value="1"/>
</dbReference>
<gene>
    <name evidence="7" type="ordered locus">PCC7424_1807</name>
</gene>
<dbReference type="GO" id="GO:0046872">
    <property type="term" value="F:metal ion binding"/>
    <property type="evidence" value="ECO:0007669"/>
    <property type="project" value="UniProtKB-KW"/>
</dbReference>
<feature type="binding site" evidence="5">
    <location>
        <position position="164"/>
    </location>
    <ligand>
        <name>Fe cation</name>
        <dbReference type="ChEBI" id="CHEBI:24875"/>
    </ligand>
</feature>
<dbReference type="InterPro" id="IPR004360">
    <property type="entry name" value="Glyas_Fos-R_dOase_dom"/>
</dbReference>
<keyword evidence="7" id="KW-0223">Dioxygenase</keyword>
<dbReference type="Proteomes" id="UP000002384">
    <property type="component" value="Chromosome"/>
</dbReference>
<evidence type="ECO:0000256" key="1">
    <source>
        <dbReference type="ARBA" id="ARBA00005877"/>
    </source>
</evidence>
<dbReference type="EMBL" id="CP001291">
    <property type="protein sequence ID" value="ACK70239.1"/>
    <property type="molecule type" value="Genomic_DNA"/>
</dbReference>
<evidence type="ECO:0000259" key="6">
    <source>
        <dbReference type="PROSITE" id="PS51819"/>
    </source>
</evidence>
<accession>B7KCD4</accession>
<feature type="binding site" evidence="5">
    <location>
        <position position="330"/>
    </location>
    <ligand>
        <name>Fe cation</name>
        <dbReference type="ChEBI" id="CHEBI:24875"/>
    </ligand>
</feature>
<dbReference type="InterPro" id="IPR041735">
    <property type="entry name" value="4OHPhenylPyrv_dOase_C"/>
</dbReference>
<evidence type="ECO:0000256" key="4">
    <source>
        <dbReference type="ARBA" id="ARBA00023004"/>
    </source>
</evidence>
<proteinExistence type="inferred from homology"/>
<dbReference type="PANTHER" id="PTHR11959">
    <property type="entry name" value="4-HYDROXYPHENYLPYRUVATE DIOXYGENASE"/>
    <property type="match status" value="1"/>
</dbReference>
<dbReference type="AlphaFoldDB" id="B7KCD4"/>
<keyword evidence="8" id="KW-1185">Reference proteome</keyword>
<dbReference type="NCBIfam" id="TIGR01263">
    <property type="entry name" value="4HPPD"/>
    <property type="match status" value="1"/>
</dbReference>
<feature type="domain" description="VOC" evidence="6">
    <location>
        <begin position="3"/>
        <end position="126"/>
    </location>
</feature>
<dbReference type="HOGENOM" id="CLU_034004_1_1_3"/>
<evidence type="ECO:0000313" key="8">
    <source>
        <dbReference type="Proteomes" id="UP000002384"/>
    </source>
</evidence>
<protein>
    <submittedName>
        <fullName evidence="7">4-hydroxyphenylpyruvate dioxygenase</fullName>
        <ecNumber evidence="7">1.13.11.27</ecNumber>
    </submittedName>
</protein>
<evidence type="ECO:0000256" key="5">
    <source>
        <dbReference type="PIRSR" id="PIRSR009283-1"/>
    </source>
</evidence>
<dbReference type="STRING" id="65393.PCC7424_1807"/>
<dbReference type="InterPro" id="IPR037523">
    <property type="entry name" value="VOC_core"/>
</dbReference>
<dbReference type="Gene3D" id="3.10.180.10">
    <property type="entry name" value="2,3-Dihydroxybiphenyl 1,2-Dioxygenase, domain 1"/>
    <property type="match status" value="2"/>
</dbReference>
<keyword evidence="2 5" id="KW-0479">Metal-binding</keyword>
<keyword evidence="3" id="KW-0677">Repeat</keyword>
<comment type="cofactor">
    <cofactor evidence="5">
        <name>Fe cation</name>
        <dbReference type="ChEBI" id="CHEBI:24875"/>
    </cofactor>
    <text evidence="5">Binds 1 Fe cation per subunit.</text>
</comment>
<dbReference type="PANTHER" id="PTHR11959:SF1">
    <property type="entry name" value="4-HYDROXYPHENYLPYRUVATE DIOXYGENASE"/>
    <property type="match status" value="1"/>
</dbReference>
<reference evidence="8" key="1">
    <citation type="journal article" date="2011" name="MBio">
        <title>Novel metabolic attributes of the genus Cyanothece, comprising a group of unicellular nitrogen-fixing Cyanobacteria.</title>
        <authorList>
            <person name="Bandyopadhyay A."/>
            <person name="Elvitigala T."/>
            <person name="Welsh E."/>
            <person name="Stockel J."/>
            <person name="Liberton M."/>
            <person name="Min H."/>
            <person name="Sherman L.A."/>
            <person name="Pakrasi H.B."/>
        </authorList>
    </citation>
    <scope>NUCLEOTIDE SEQUENCE [LARGE SCALE GENOMIC DNA]</scope>
    <source>
        <strain evidence="8">PCC 7424</strain>
    </source>
</reference>
<name>B7KCD4_GLOC7</name>
<keyword evidence="7" id="KW-0670">Pyruvate</keyword>
<keyword evidence="7" id="KW-0560">Oxidoreductase</keyword>
<dbReference type="GO" id="GO:0006572">
    <property type="term" value="P:L-tyrosine catabolic process"/>
    <property type="evidence" value="ECO:0007669"/>
    <property type="project" value="TreeGrafter"/>
</dbReference>
<dbReference type="SUPFAM" id="SSF54593">
    <property type="entry name" value="Glyoxalase/Bleomycin resistance protein/Dihydroxybiphenyl dioxygenase"/>
    <property type="match status" value="1"/>
</dbReference>
<evidence type="ECO:0000256" key="2">
    <source>
        <dbReference type="ARBA" id="ARBA00022723"/>
    </source>
</evidence>